<dbReference type="Proteomes" id="UP000615026">
    <property type="component" value="Unassembled WGS sequence"/>
</dbReference>
<evidence type="ECO:0000313" key="2">
    <source>
        <dbReference type="Proteomes" id="UP000615026"/>
    </source>
</evidence>
<protein>
    <submittedName>
        <fullName evidence="1">XisI protein</fullName>
    </submittedName>
</protein>
<dbReference type="EMBL" id="JADEXP010000087">
    <property type="protein sequence ID" value="MBE9067309.1"/>
    <property type="molecule type" value="Genomic_DNA"/>
</dbReference>
<keyword evidence="2" id="KW-1185">Reference proteome</keyword>
<dbReference type="AlphaFoldDB" id="A0A928X475"/>
<reference evidence="1" key="1">
    <citation type="submission" date="2020-10" db="EMBL/GenBank/DDBJ databases">
        <authorList>
            <person name="Castelo-Branco R."/>
            <person name="Eusebio N."/>
            <person name="Adriana R."/>
            <person name="Vieira A."/>
            <person name="Brugerolle De Fraissinette N."/>
            <person name="Rezende De Castro R."/>
            <person name="Schneider M.P."/>
            <person name="Vasconcelos V."/>
            <person name="Leao P.N."/>
        </authorList>
    </citation>
    <scope>NUCLEOTIDE SEQUENCE</scope>
    <source>
        <strain evidence="1">LEGE 11479</strain>
    </source>
</reference>
<proteinExistence type="predicted"/>
<comment type="caution">
    <text evidence="1">The sequence shown here is derived from an EMBL/GenBank/DDBJ whole genome shotgun (WGS) entry which is preliminary data.</text>
</comment>
<dbReference type="Pfam" id="PF08869">
    <property type="entry name" value="XisI"/>
    <property type="match status" value="1"/>
</dbReference>
<dbReference type="Gene3D" id="3.30.310.110">
    <property type="entry name" value="XisI-like"/>
    <property type="match status" value="1"/>
</dbReference>
<organism evidence="1 2">
    <name type="scientific">Leptolyngbya cf. ectocarpi LEGE 11479</name>
    <dbReference type="NCBI Taxonomy" id="1828722"/>
    <lineage>
        <taxon>Bacteria</taxon>
        <taxon>Bacillati</taxon>
        <taxon>Cyanobacteriota</taxon>
        <taxon>Cyanophyceae</taxon>
        <taxon>Leptolyngbyales</taxon>
        <taxon>Leptolyngbyaceae</taxon>
        <taxon>Leptolyngbya group</taxon>
        <taxon>Leptolyngbya</taxon>
    </lineage>
</organism>
<dbReference type="InterPro" id="IPR035943">
    <property type="entry name" value="XisI-like_sf"/>
</dbReference>
<evidence type="ECO:0000313" key="1">
    <source>
        <dbReference type="EMBL" id="MBE9067309.1"/>
    </source>
</evidence>
<dbReference type="SUPFAM" id="SSF143847">
    <property type="entry name" value="XisI-like"/>
    <property type="match status" value="1"/>
</dbReference>
<dbReference type="RefSeq" id="WP_193993275.1">
    <property type="nucleotide sequence ID" value="NZ_JADEXP010000087.1"/>
</dbReference>
<sequence>MDKLAKYREAIKQILTDHAGTSSSRDTIQNQLIFDDEHGHYQLAYVGWQEDKRIFGPVLHFDIQDGKIWVQYNGTEDAVAQRLVALGVPESDIVLGFHDEFKRQFTPYAVR</sequence>
<dbReference type="InterPro" id="IPR014968">
    <property type="entry name" value="XisI"/>
</dbReference>
<gene>
    <name evidence="1" type="ORF">IQ260_11650</name>
</gene>
<name>A0A928X475_LEPEC</name>
<accession>A0A928X475</accession>
<dbReference type="CDD" id="cd16382">
    <property type="entry name" value="XisI-like"/>
    <property type="match status" value="1"/>
</dbReference>